<dbReference type="GeneID" id="127752330"/>
<feature type="transmembrane region" description="Helical" evidence="1">
    <location>
        <begin position="135"/>
        <end position="159"/>
    </location>
</feature>
<organism evidence="2 3">
    <name type="scientific">Frankliniella occidentalis</name>
    <name type="common">Western flower thrips</name>
    <name type="synonym">Euthrips occidentalis</name>
    <dbReference type="NCBI Taxonomy" id="133901"/>
    <lineage>
        <taxon>Eukaryota</taxon>
        <taxon>Metazoa</taxon>
        <taxon>Ecdysozoa</taxon>
        <taxon>Arthropoda</taxon>
        <taxon>Hexapoda</taxon>
        <taxon>Insecta</taxon>
        <taxon>Pterygota</taxon>
        <taxon>Neoptera</taxon>
        <taxon>Paraneoptera</taxon>
        <taxon>Thysanoptera</taxon>
        <taxon>Terebrantia</taxon>
        <taxon>Thripoidea</taxon>
        <taxon>Thripidae</taxon>
        <taxon>Frankliniella</taxon>
    </lineage>
</organism>
<keyword evidence="1" id="KW-1133">Transmembrane helix</keyword>
<proteinExistence type="predicted"/>
<protein>
    <submittedName>
        <fullName evidence="3">Uncharacterized protein LOC127752330</fullName>
    </submittedName>
</protein>
<sequence length="226" mass="24942">MTITRLYGGEADPGASVRAVLREGRACADPPACVALMRRRYRNRHAIAISDNYVRFAGASVDLIPTDETVIAYYNMMLFRRGHPLLEIVNQHVLLAMQSGLILHWERAVRLLKHVEDEDAADGDEDNHDLGLDSIGFVFGALLVGCASAALCFALECVVGRGRGARDGRLGRVGRDSIRPRPRAGWVGDPTATAVWQRPAYATGARRSLRTYVRPANQQIRPIRLL</sequence>
<dbReference type="RefSeq" id="XP_052133302.1">
    <property type="nucleotide sequence ID" value="XM_052277342.1"/>
</dbReference>
<reference evidence="3" key="1">
    <citation type="submission" date="2025-08" db="UniProtKB">
        <authorList>
            <consortium name="RefSeq"/>
        </authorList>
    </citation>
    <scope>IDENTIFICATION</scope>
    <source>
        <tissue evidence="3">Whole organism</tissue>
    </source>
</reference>
<evidence type="ECO:0000313" key="2">
    <source>
        <dbReference type="Proteomes" id="UP000504606"/>
    </source>
</evidence>
<accession>A0A9C6XWE4</accession>
<evidence type="ECO:0000313" key="3">
    <source>
        <dbReference type="RefSeq" id="XP_052133302.1"/>
    </source>
</evidence>
<dbReference type="Proteomes" id="UP000504606">
    <property type="component" value="Unplaced"/>
</dbReference>
<evidence type="ECO:0000256" key="1">
    <source>
        <dbReference type="SAM" id="Phobius"/>
    </source>
</evidence>
<gene>
    <name evidence="3" type="primary">LOC127752330</name>
</gene>
<keyword evidence="2" id="KW-1185">Reference proteome</keyword>
<dbReference type="AlphaFoldDB" id="A0A9C6XWE4"/>
<keyword evidence="1" id="KW-0472">Membrane</keyword>
<keyword evidence="1" id="KW-0812">Transmembrane</keyword>
<name>A0A9C6XWE4_FRAOC</name>
<dbReference type="KEGG" id="foc:127752330"/>